<dbReference type="AlphaFoldDB" id="A0A0D2PBL4"/>
<evidence type="ECO:0000313" key="2">
    <source>
        <dbReference type="EMBL" id="KJA28239.1"/>
    </source>
</evidence>
<feature type="compositionally biased region" description="Basic residues" evidence="1">
    <location>
        <begin position="60"/>
        <end position="77"/>
    </location>
</feature>
<feature type="region of interest" description="Disordered" evidence="1">
    <location>
        <begin position="276"/>
        <end position="306"/>
    </location>
</feature>
<accession>A0A0D2PBL4</accession>
<evidence type="ECO:0000256" key="1">
    <source>
        <dbReference type="SAM" id="MobiDB-lite"/>
    </source>
</evidence>
<feature type="compositionally biased region" description="Low complexity" evidence="1">
    <location>
        <begin position="276"/>
        <end position="290"/>
    </location>
</feature>
<evidence type="ECO:0000313" key="3">
    <source>
        <dbReference type="Proteomes" id="UP000054270"/>
    </source>
</evidence>
<protein>
    <submittedName>
        <fullName evidence="2">Uncharacterized protein</fullName>
    </submittedName>
</protein>
<reference evidence="3" key="1">
    <citation type="submission" date="2014-04" db="EMBL/GenBank/DDBJ databases">
        <title>Evolutionary Origins and Diversification of the Mycorrhizal Mutualists.</title>
        <authorList>
            <consortium name="DOE Joint Genome Institute"/>
            <consortium name="Mycorrhizal Genomics Consortium"/>
            <person name="Kohler A."/>
            <person name="Kuo A."/>
            <person name="Nagy L.G."/>
            <person name="Floudas D."/>
            <person name="Copeland A."/>
            <person name="Barry K.W."/>
            <person name="Cichocki N."/>
            <person name="Veneault-Fourrey C."/>
            <person name="LaButti K."/>
            <person name="Lindquist E.A."/>
            <person name="Lipzen A."/>
            <person name="Lundell T."/>
            <person name="Morin E."/>
            <person name="Murat C."/>
            <person name="Riley R."/>
            <person name="Ohm R."/>
            <person name="Sun H."/>
            <person name="Tunlid A."/>
            <person name="Henrissat B."/>
            <person name="Grigoriev I.V."/>
            <person name="Hibbett D.S."/>
            <person name="Martin F."/>
        </authorList>
    </citation>
    <scope>NUCLEOTIDE SEQUENCE [LARGE SCALE GENOMIC DNA]</scope>
    <source>
        <strain evidence="3">FD-334 SS-4</strain>
    </source>
</reference>
<feature type="region of interest" description="Disordered" evidence="1">
    <location>
        <begin position="58"/>
        <end position="90"/>
    </location>
</feature>
<proteinExistence type="predicted"/>
<dbReference type="Proteomes" id="UP000054270">
    <property type="component" value="Unassembled WGS sequence"/>
</dbReference>
<gene>
    <name evidence="2" type="ORF">HYPSUDRAFT_197742</name>
</gene>
<feature type="compositionally biased region" description="Polar residues" evidence="1">
    <location>
        <begin position="150"/>
        <end position="159"/>
    </location>
</feature>
<feature type="region of interest" description="Disordered" evidence="1">
    <location>
        <begin position="132"/>
        <end position="201"/>
    </location>
</feature>
<sequence>MGADAEHTAGDKRHRAFDDVSAALGIRQARIAAQTLQNADGYHAVSPECCATPMVPRQHPIARRTRPGSSSSRRRRTVSNNNAAETPWPSTAYRPAQPVYVDYGYVGPPTQHADFVKTQTERQLFETRTCVCPRSRPGRRNPALSRMGTGRSSCSNHASVGTDASVRGGGNEDRGTPPPPQAQDEAMESDERATGTDDGEELAAVHVAREEDGRTEMEMEGVDQARLLWTARAQLSPPAATQSTRVRACRPEPPPSLEGRARTPALYTEGADALLPLSFPLPSSPPSSSSRAESTPGPRAPAPVSDSLATAVAVVDSPTTPASVSTPPAELDDYTTIEDSDVQFEADAVLRREATASVEAPFNACAERIVRWADKVEQLRCGDESARAEDAVVVVECGIAYVERPVVEESDAIVEGEKHGIQEEE</sequence>
<feature type="region of interest" description="Disordered" evidence="1">
    <location>
        <begin position="235"/>
        <end position="262"/>
    </location>
</feature>
<keyword evidence="3" id="KW-1185">Reference proteome</keyword>
<name>A0A0D2PBL4_HYPSF</name>
<dbReference type="EMBL" id="KN817522">
    <property type="protein sequence ID" value="KJA28239.1"/>
    <property type="molecule type" value="Genomic_DNA"/>
</dbReference>
<organism evidence="2 3">
    <name type="scientific">Hypholoma sublateritium (strain FD-334 SS-4)</name>
    <dbReference type="NCBI Taxonomy" id="945553"/>
    <lineage>
        <taxon>Eukaryota</taxon>
        <taxon>Fungi</taxon>
        <taxon>Dikarya</taxon>
        <taxon>Basidiomycota</taxon>
        <taxon>Agaricomycotina</taxon>
        <taxon>Agaricomycetes</taxon>
        <taxon>Agaricomycetidae</taxon>
        <taxon>Agaricales</taxon>
        <taxon>Agaricineae</taxon>
        <taxon>Strophariaceae</taxon>
        <taxon>Hypholoma</taxon>
    </lineage>
</organism>